<evidence type="ECO:0000313" key="1">
    <source>
        <dbReference type="EMBL" id="KAJ8003660.1"/>
    </source>
</evidence>
<accession>A0ACC2GJG9</accession>
<protein>
    <submittedName>
        <fullName evidence="1">Uncharacterized protein</fullName>
    </submittedName>
</protein>
<gene>
    <name evidence="1" type="ORF">DPEC_G00150640</name>
</gene>
<reference evidence="1" key="1">
    <citation type="submission" date="2021-05" db="EMBL/GenBank/DDBJ databases">
        <authorList>
            <person name="Pan Q."/>
            <person name="Jouanno E."/>
            <person name="Zahm M."/>
            <person name="Klopp C."/>
            <person name="Cabau C."/>
            <person name="Louis A."/>
            <person name="Berthelot C."/>
            <person name="Parey E."/>
            <person name="Roest Crollius H."/>
            <person name="Montfort J."/>
            <person name="Robinson-Rechavi M."/>
            <person name="Bouchez O."/>
            <person name="Lampietro C."/>
            <person name="Lopez Roques C."/>
            <person name="Donnadieu C."/>
            <person name="Postlethwait J."/>
            <person name="Bobe J."/>
            <person name="Dillon D."/>
            <person name="Chandos A."/>
            <person name="von Hippel F."/>
            <person name="Guiguen Y."/>
        </authorList>
    </citation>
    <scope>NUCLEOTIDE SEQUENCE</scope>
    <source>
        <strain evidence="1">YG-Jan2019</strain>
    </source>
</reference>
<comment type="caution">
    <text evidence="1">The sequence shown here is derived from an EMBL/GenBank/DDBJ whole genome shotgun (WGS) entry which is preliminary data.</text>
</comment>
<dbReference type="EMBL" id="CM055739">
    <property type="protein sequence ID" value="KAJ8003660.1"/>
    <property type="molecule type" value="Genomic_DNA"/>
</dbReference>
<dbReference type="Proteomes" id="UP001157502">
    <property type="component" value="Chromosome 12"/>
</dbReference>
<keyword evidence="2" id="KW-1185">Reference proteome</keyword>
<name>A0ACC2GJG9_DALPE</name>
<organism evidence="1 2">
    <name type="scientific">Dallia pectoralis</name>
    <name type="common">Alaska blackfish</name>
    <dbReference type="NCBI Taxonomy" id="75939"/>
    <lineage>
        <taxon>Eukaryota</taxon>
        <taxon>Metazoa</taxon>
        <taxon>Chordata</taxon>
        <taxon>Craniata</taxon>
        <taxon>Vertebrata</taxon>
        <taxon>Euteleostomi</taxon>
        <taxon>Actinopterygii</taxon>
        <taxon>Neopterygii</taxon>
        <taxon>Teleostei</taxon>
        <taxon>Protacanthopterygii</taxon>
        <taxon>Esociformes</taxon>
        <taxon>Umbridae</taxon>
        <taxon>Dallia</taxon>
    </lineage>
</organism>
<proteinExistence type="predicted"/>
<evidence type="ECO:0000313" key="2">
    <source>
        <dbReference type="Proteomes" id="UP001157502"/>
    </source>
</evidence>
<sequence length="107" mass="11239">MKDIAHRQRPETAQSRASPLVAKAHNELEQPECLHKGPRCCTFSTSCKSPDRFPHPGTGAPASYAEPERAEESEPGAAGPPGMVFGVALFIPQSCPSASAVASAIEP</sequence>